<dbReference type="GO" id="GO:0106312">
    <property type="term" value="F:methylenetetrahydrofolate reductase (NADH) activity"/>
    <property type="evidence" value="ECO:0007669"/>
    <property type="project" value="UniProtKB-EC"/>
</dbReference>
<evidence type="ECO:0000256" key="4">
    <source>
        <dbReference type="ARBA" id="ARBA00022630"/>
    </source>
</evidence>
<keyword evidence="4 9" id="KW-0285">Flavoprotein</keyword>
<proteinExistence type="inferred from homology"/>
<dbReference type="EMBL" id="QXDF01000004">
    <property type="protein sequence ID" value="RIA47303.1"/>
    <property type="molecule type" value="Genomic_DNA"/>
</dbReference>
<dbReference type="GO" id="GO:0035999">
    <property type="term" value="P:tetrahydrofolate interconversion"/>
    <property type="evidence" value="ECO:0007669"/>
    <property type="project" value="UniProtKB-UniPathway"/>
</dbReference>
<protein>
    <recommendedName>
        <fullName evidence="9">Methylenetetrahydrofolate reductase</fullName>
    </recommendedName>
</protein>
<evidence type="ECO:0000256" key="7">
    <source>
        <dbReference type="ARBA" id="ARBA00034478"/>
    </source>
</evidence>
<comment type="catalytic activity">
    <reaction evidence="8">
        <text>(6S)-5-methyl-5,6,7,8-tetrahydrofolate + NAD(+) = (6R)-5,10-methylene-5,6,7,8-tetrahydrofolate + NADH + H(+)</text>
        <dbReference type="Rhea" id="RHEA:19821"/>
        <dbReference type="ChEBI" id="CHEBI:15378"/>
        <dbReference type="ChEBI" id="CHEBI:15636"/>
        <dbReference type="ChEBI" id="CHEBI:18608"/>
        <dbReference type="ChEBI" id="CHEBI:57540"/>
        <dbReference type="ChEBI" id="CHEBI:57945"/>
        <dbReference type="EC" id="1.5.1.54"/>
    </reaction>
    <physiologicalReaction direction="right-to-left" evidence="8">
        <dbReference type="Rhea" id="RHEA:19823"/>
    </physiologicalReaction>
</comment>
<evidence type="ECO:0000256" key="1">
    <source>
        <dbReference type="ARBA" id="ARBA00001974"/>
    </source>
</evidence>
<dbReference type="Gene3D" id="3.20.20.220">
    <property type="match status" value="1"/>
</dbReference>
<evidence type="ECO:0000256" key="10">
    <source>
        <dbReference type="SAM" id="MobiDB-lite"/>
    </source>
</evidence>
<keyword evidence="5 9" id="KW-0274">FAD</keyword>
<comment type="similarity">
    <text evidence="3 9">Belongs to the methylenetetrahydrofolate reductase family.</text>
</comment>
<gene>
    <name evidence="11" type="ORF">BXY53_2686</name>
</gene>
<dbReference type="InterPro" id="IPR029041">
    <property type="entry name" value="FAD-linked_oxidoreductase-like"/>
</dbReference>
<name>A0A397PFR8_9HYPH</name>
<comment type="caution">
    <text evidence="11">The sequence shown here is derived from an EMBL/GenBank/DDBJ whole genome shotgun (WGS) entry which is preliminary data.</text>
</comment>
<comment type="pathway">
    <text evidence="7">Amino-acid biosynthesis; L-methionine biosynthesis via de novo pathway.</text>
</comment>
<comment type="cofactor">
    <cofactor evidence="1 9">
        <name>FAD</name>
        <dbReference type="ChEBI" id="CHEBI:57692"/>
    </cofactor>
</comment>
<dbReference type="SUPFAM" id="SSF51730">
    <property type="entry name" value="FAD-linked oxidoreductase"/>
    <property type="match status" value="1"/>
</dbReference>
<keyword evidence="12" id="KW-1185">Reference proteome</keyword>
<dbReference type="OrthoDB" id="9812555at2"/>
<organism evidence="11 12">
    <name type="scientific">Dichotomicrobium thermohalophilum</name>
    <dbReference type="NCBI Taxonomy" id="933063"/>
    <lineage>
        <taxon>Bacteria</taxon>
        <taxon>Pseudomonadati</taxon>
        <taxon>Pseudomonadota</taxon>
        <taxon>Alphaproteobacteria</taxon>
        <taxon>Hyphomicrobiales</taxon>
        <taxon>Hyphomicrobiaceae</taxon>
        <taxon>Dichotomicrobium</taxon>
    </lineage>
</organism>
<evidence type="ECO:0000256" key="3">
    <source>
        <dbReference type="ARBA" id="ARBA00006743"/>
    </source>
</evidence>
<dbReference type="RefSeq" id="WP_147361566.1">
    <property type="nucleotide sequence ID" value="NZ_QXDF01000004.1"/>
</dbReference>
<feature type="region of interest" description="Disordered" evidence="10">
    <location>
        <begin position="1"/>
        <end position="22"/>
    </location>
</feature>
<dbReference type="PANTHER" id="PTHR45754:SF3">
    <property type="entry name" value="METHYLENETETRAHYDROFOLATE REDUCTASE (NADPH)"/>
    <property type="match status" value="1"/>
</dbReference>
<evidence type="ECO:0000256" key="2">
    <source>
        <dbReference type="ARBA" id="ARBA00004777"/>
    </source>
</evidence>
<dbReference type="Pfam" id="PF02219">
    <property type="entry name" value="MTHFR"/>
    <property type="match status" value="1"/>
</dbReference>
<comment type="pathway">
    <text evidence="2 9">One-carbon metabolism; tetrahydrofolate interconversion.</text>
</comment>
<evidence type="ECO:0000256" key="8">
    <source>
        <dbReference type="ARBA" id="ARBA00048628"/>
    </source>
</evidence>
<sequence length="325" mass="35278">MSVYDEMEAAAAQAGEEPDEIPVGFHPAVTPEMSVEERAGCLARNASIEIIPSTADKITDFRELMPLGARVFVPFLPRAEFADCIPLAKRLRDEGMEPVPHIAARRLRSRAELTDTLAALREQVGLREVLVIAGDPEEPAGPFENSMSVLETGILEAYSVETIFVGGQPEGIPGVSGEAVSDALDWKYAYAKQSPADFRLVTQFVLDPDNLMAWRRDLADRGIDLPLHVGVAGPTSLKTLMKFAGLTGAKASFRAMRKYGVKLTRLSDTAVPDDLVYRLASDTEGAKVHGLHVYTFGGFNSAVEWLSKWRAGAPQDCRKAGYATG</sequence>
<evidence type="ECO:0000256" key="6">
    <source>
        <dbReference type="ARBA" id="ARBA00023002"/>
    </source>
</evidence>
<dbReference type="InterPro" id="IPR003171">
    <property type="entry name" value="Mehydrof_redctse-like"/>
</dbReference>
<dbReference type="PANTHER" id="PTHR45754">
    <property type="entry name" value="METHYLENETETRAHYDROFOLATE REDUCTASE"/>
    <property type="match status" value="1"/>
</dbReference>
<dbReference type="GO" id="GO:0009086">
    <property type="term" value="P:methionine biosynthetic process"/>
    <property type="evidence" value="ECO:0007669"/>
    <property type="project" value="TreeGrafter"/>
</dbReference>
<dbReference type="GO" id="GO:0071949">
    <property type="term" value="F:FAD binding"/>
    <property type="evidence" value="ECO:0007669"/>
    <property type="project" value="TreeGrafter"/>
</dbReference>
<evidence type="ECO:0000256" key="5">
    <source>
        <dbReference type="ARBA" id="ARBA00022827"/>
    </source>
</evidence>
<evidence type="ECO:0000313" key="11">
    <source>
        <dbReference type="EMBL" id="RIA47303.1"/>
    </source>
</evidence>
<dbReference type="UniPathway" id="UPA00193"/>
<evidence type="ECO:0000313" key="12">
    <source>
        <dbReference type="Proteomes" id="UP000266273"/>
    </source>
</evidence>
<keyword evidence="6 9" id="KW-0560">Oxidoreductase</keyword>
<accession>A0A397PFR8</accession>
<dbReference type="Proteomes" id="UP000266273">
    <property type="component" value="Unassembled WGS sequence"/>
</dbReference>
<dbReference type="AlphaFoldDB" id="A0A397PFR8"/>
<evidence type="ECO:0000256" key="9">
    <source>
        <dbReference type="RuleBase" id="RU003862"/>
    </source>
</evidence>
<dbReference type="GO" id="GO:0005829">
    <property type="term" value="C:cytosol"/>
    <property type="evidence" value="ECO:0007669"/>
    <property type="project" value="TreeGrafter"/>
</dbReference>
<reference evidence="11 12" key="1">
    <citation type="submission" date="2018-08" db="EMBL/GenBank/DDBJ databases">
        <title>Genomic Encyclopedia of Archaeal and Bacterial Type Strains, Phase II (KMG-II): from individual species to whole genera.</title>
        <authorList>
            <person name="Goeker M."/>
        </authorList>
    </citation>
    <scope>NUCLEOTIDE SEQUENCE [LARGE SCALE GENOMIC DNA]</scope>
    <source>
        <strain evidence="11 12">DSM 5002</strain>
    </source>
</reference>